<accession>A0ABT3RU71</accession>
<dbReference type="Proteomes" id="UP001209885">
    <property type="component" value="Unassembled WGS sequence"/>
</dbReference>
<dbReference type="EMBL" id="JAPFQN010000009">
    <property type="protein sequence ID" value="MCX2745324.1"/>
    <property type="molecule type" value="Genomic_DNA"/>
</dbReference>
<proteinExistence type="predicted"/>
<reference evidence="1 2" key="1">
    <citation type="submission" date="2022-11" db="EMBL/GenBank/DDBJ databases">
        <title>The characterization of three novel Bacteroidetes species and genomic analysis of their roles in tidal elemental geochemical cycles.</title>
        <authorList>
            <person name="Ma K."/>
        </authorList>
    </citation>
    <scope>NUCLEOTIDE SEQUENCE [LARGE SCALE GENOMIC DNA]</scope>
    <source>
        <strain evidence="1 2">M17</strain>
    </source>
</reference>
<comment type="caution">
    <text evidence="1">The sequence shown here is derived from an EMBL/GenBank/DDBJ whole genome shotgun (WGS) entry which is preliminary data.</text>
</comment>
<gene>
    <name evidence="1" type="ORF">OO013_15710</name>
</gene>
<protein>
    <submittedName>
        <fullName evidence="1">Uncharacterized protein</fullName>
    </submittedName>
</protein>
<keyword evidence="2" id="KW-1185">Reference proteome</keyword>
<name>A0ABT3RU71_9BACT</name>
<evidence type="ECO:0000313" key="2">
    <source>
        <dbReference type="Proteomes" id="UP001209885"/>
    </source>
</evidence>
<evidence type="ECO:0000313" key="1">
    <source>
        <dbReference type="EMBL" id="MCX2745324.1"/>
    </source>
</evidence>
<dbReference type="RefSeq" id="WP_266057881.1">
    <property type="nucleotide sequence ID" value="NZ_JAPFQN010000009.1"/>
</dbReference>
<organism evidence="1 2">
    <name type="scientific">Mangrovivirga halotolerans</name>
    <dbReference type="NCBI Taxonomy" id="2993936"/>
    <lineage>
        <taxon>Bacteria</taxon>
        <taxon>Pseudomonadati</taxon>
        <taxon>Bacteroidota</taxon>
        <taxon>Cytophagia</taxon>
        <taxon>Cytophagales</taxon>
        <taxon>Mangrovivirgaceae</taxon>
        <taxon>Mangrovivirga</taxon>
    </lineage>
</organism>
<sequence>MRKELENIYNDFYEGYPFFGRILYTPEKKMYVGSELGNSIIQIIKQELKQSEKFKVGNVTIRPDAKLFTLIIFHQMVAIPILSDKKSVNTENINSFIKSDINDLMNFAKEEKQNSQVKEVTAHTILSLIDKHWDSLNISKQEWWND</sequence>